<reference evidence="12 13" key="1">
    <citation type="journal article" date="2011" name="Genome Res.">
        <title>Phylogeny-wide analysis of social amoeba genomes highlights ancient origins for complex intercellular communication.</title>
        <authorList>
            <person name="Heidel A.J."/>
            <person name="Lawal H.M."/>
            <person name="Felder M."/>
            <person name="Schilde C."/>
            <person name="Helps N.R."/>
            <person name="Tunggal B."/>
            <person name="Rivero F."/>
            <person name="John U."/>
            <person name="Schleicher M."/>
            <person name="Eichinger L."/>
            <person name="Platzer M."/>
            <person name="Noegel A.A."/>
            <person name="Schaap P."/>
            <person name="Gloeckner G."/>
        </authorList>
    </citation>
    <scope>NUCLEOTIDE SEQUENCE [LARGE SCALE GENOMIC DNA]</scope>
    <source>
        <strain evidence="13">ATCC 26659 / Pp 5 / PN500</strain>
    </source>
</reference>
<dbReference type="PANTHER" id="PTHR10653:SF0">
    <property type="entry name" value="F-ACTIN-CAPPING PROTEIN SUBUNIT ALPHA"/>
    <property type="match status" value="1"/>
</dbReference>
<dbReference type="InterPro" id="IPR032675">
    <property type="entry name" value="LRR_dom_sf"/>
</dbReference>
<dbReference type="GO" id="GO:0051015">
    <property type="term" value="F:actin filament binding"/>
    <property type="evidence" value="ECO:0007669"/>
    <property type="project" value="TreeGrafter"/>
</dbReference>
<comment type="caution">
    <text evidence="12">The sequence shown here is derived from an EMBL/GenBank/DDBJ whole genome shotgun (WGS) entry which is preliminary data.</text>
</comment>
<dbReference type="SUPFAM" id="SSF56112">
    <property type="entry name" value="Protein kinase-like (PK-like)"/>
    <property type="match status" value="1"/>
</dbReference>
<dbReference type="GO" id="GO:0030863">
    <property type="term" value="C:cortical cytoskeleton"/>
    <property type="evidence" value="ECO:0007669"/>
    <property type="project" value="TreeGrafter"/>
</dbReference>
<dbReference type="InParanoid" id="D3BU71"/>
<dbReference type="RefSeq" id="XP_020427139.1">
    <property type="nucleotide sequence ID" value="XM_020582439.1"/>
</dbReference>
<dbReference type="InterPro" id="IPR002189">
    <property type="entry name" value="CapZ_alpha"/>
</dbReference>
<dbReference type="InterPro" id="IPR000719">
    <property type="entry name" value="Prot_kinase_dom"/>
</dbReference>
<dbReference type="SMART" id="SM00365">
    <property type="entry name" value="LRR_SD22"/>
    <property type="match status" value="6"/>
</dbReference>
<dbReference type="Pfam" id="PF07714">
    <property type="entry name" value="PK_Tyr_Ser-Thr"/>
    <property type="match status" value="1"/>
</dbReference>
<evidence type="ECO:0000256" key="4">
    <source>
        <dbReference type="ARBA" id="ARBA00022467"/>
    </source>
</evidence>
<evidence type="ECO:0000256" key="1">
    <source>
        <dbReference type="ARBA" id="ARBA00008171"/>
    </source>
</evidence>
<dbReference type="GO" id="GO:0005524">
    <property type="term" value="F:ATP binding"/>
    <property type="evidence" value="ECO:0007669"/>
    <property type="project" value="InterPro"/>
</dbReference>
<evidence type="ECO:0000256" key="6">
    <source>
        <dbReference type="ARBA" id="ARBA00022737"/>
    </source>
</evidence>
<dbReference type="InterPro" id="IPR042489">
    <property type="entry name" value="CapZ_alpha_1"/>
</dbReference>
<dbReference type="FunFam" id="3.90.1150.210:FF:000003">
    <property type="entry name" value="F-actin-capping protein subunit alpha"/>
    <property type="match status" value="1"/>
</dbReference>
<dbReference type="Gene3D" id="3.30.200.20">
    <property type="entry name" value="Phosphorylase Kinase, domain 1"/>
    <property type="match status" value="1"/>
</dbReference>
<dbReference type="Pfam" id="PF01267">
    <property type="entry name" value="F-actin_cap_A"/>
    <property type="match status" value="1"/>
</dbReference>
<dbReference type="InterPro" id="IPR001611">
    <property type="entry name" value="Leu-rich_rpt"/>
</dbReference>
<dbReference type="GO" id="GO:0030036">
    <property type="term" value="P:actin cytoskeleton organization"/>
    <property type="evidence" value="ECO:0007669"/>
    <property type="project" value="TreeGrafter"/>
</dbReference>
<feature type="domain" description="Protein kinase" evidence="10">
    <location>
        <begin position="1951"/>
        <end position="2286"/>
    </location>
</feature>
<dbReference type="Gene3D" id="3.30.1140.60">
    <property type="entry name" value="F-actin capping protein, alpha subunit"/>
    <property type="match status" value="1"/>
</dbReference>
<dbReference type="PROSITE" id="PS51450">
    <property type="entry name" value="LRR"/>
    <property type="match status" value="4"/>
</dbReference>
<keyword evidence="6" id="KW-0677">Repeat</keyword>
<feature type="region of interest" description="Disordered" evidence="9">
    <location>
        <begin position="1339"/>
        <end position="1358"/>
    </location>
</feature>
<dbReference type="OMA" id="HHNDLKP"/>
<name>D3BU71_HETP5</name>
<dbReference type="PROSITE" id="PS00748">
    <property type="entry name" value="F_ACTIN_CAPPING_A_1"/>
    <property type="match status" value="1"/>
</dbReference>
<dbReference type="Pfam" id="PF13855">
    <property type="entry name" value="LRR_8"/>
    <property type="match status" value="1"/>
</dbReference>
<organism evidence="12 13">
    <name type="scientific">Heterostelium pallidum (strain ATCC 26659 / Pp 5 / PN500)</name>
    <name type="common">Cellular slime mold</name>
    <name type="synonym">Polysphondylium pallidum</name>
    <dbReference type="NCBI Taxonomy" id="670386"/>
    <lineage>
        <taxon>Eukaryota</taxon>
        <taxon>Amoebozoa</taxon>
        <taxon>Evosea</taxon>
        <taxon>Eumycetozoa</taxon>
        <taxon>Dictyostelia</taxon>
        <taxon>Acytosteliales</taxon>
        <taxon>Acytosteliaceae</taxon>
        <taxon>Heterostelium</taxon>
    </lineage>
</organism>
<dbReference type="GO" id="GO:0008290">
    <property type="term" value="C:F-actin capping protein complex"/>
    <property type="evidence" value="ECO:0007669"/>
    <property type="project" value="InterPro"/>
</dbReference>
<keyword evidence="7" id="KW-0547">Nucleotide-binding</keyword>
<dbReference type="PRINTS" id="PR00191">
    <property type="entry name" value="FACTINCAPA"/>
</dbReference>
<dbReference type="InterPro" id="IPR032171">
    <property type="entry name" value="COR-A"/>
</dbReference>
<dbReference type="PROSITE" id="PS00108">
    <property type="entry name" value="PROTEIN_KINASE_ST"/>
    <property type="match status" value="1"/>
</dbReference>
<dbReference type="GeneID" id="31367158"/>
<dbReference type="Proteomes" id="UP000001396">
    <property type="component" value="Unassembled WGS sequence"/>
</dbReference>
<dbReference type="Gene3D" id="3.40.50.300">
    <property type="entry name" value="P-loop containing nucleotide triphosphate hydrolases"/>
    <property type="match status" value="1"/>
</dbReference>
<dbReference type="InterPro" id="IPR003591">
    <property type="entry name" value="Leu-rich_rpt_typical-subtyp"/>
</dbReference>
<dbReference type="PROSITE" id="PS50011">
    <property type="entry name" value="PROTEIN_KINASE_DOM"/>
    <property type="match status" value="1"/>
</dbReference>
<evidence type="ECO:0000259" key="11">
    <source>
        <dbReference type="PROSITE" id="PS51339"/>
    </source>
</evidence>
<dbReference type="InterPro" id="IPR037282">
    <property type="entry name" value="CapZ_alpha/beta"/>
</dbReference>
<feature type="compositionally biased region" description="Gly residues" evidence="9">
    <location>
        <begin position="1344"/>
        <end position="1354"/>
    </location>
</feature>
<evidence type="ECO:0000256" key="3">
    <source>
        <dbReference type="ARBA" id="ARBA00014038"/>
    </source>
</evidence>
<dbReference type="Gene3D" id="1.10.510.10">
    <property type="entry name" value="Transferase(Phosphotransferase) domain 1"/>
    <property type="match status" value="1"/>
</dbReference>
<evidence type="ECO:0000256" key="7">
    <source>
        <dbReference type="ARBA" id="ARBA00022741"/>
    </source>
</evidence>
<sequence length="2376" mass="268644">MATNEEIVSIATNFLLSAPPGEFNEIVSDVRTLLSPNENILNSSAADTFREYNTEQMIAVASPKGHKVLLTKRGEISHNEYLDPKGKVVITYDHIKQTVTGSRPVSGEMDSDVESYRAAFEEEAFKYCNEFYPTGTVTVYGSKVSEGHQITVCLSSSKLNPNNFWNGRWRSTWTCTFKPNSGNVTLNGKLQINVHYYEDGNVQLNTTTNKSTTAPSSDANTTASNVFKAIGRTELNVHSSLDTSYSTMGDTTFKALRRALPITKLKINWNKIKGHRIGAELSQKLANGYSQILFGSQLDRLAPKFKIDGNCPTVVYRCMEQLQFVVSNGRVQSLLNSYDPSSFEDHRVTQIDRLITQFSNCQQPESTKEFLVSVESEIVYLLLRTYLANIPVPLLQPASEDLSFTNARPMPMLLAMQQSLSPTHIAILNAVLRIMNIWATDESTLQRIVNRNSQFFFAKETPMSTKILRSMIIEHGRLFRVNTPTLPSLLTSEEVVFGPIEYVKYQLLDSTGSNSDEPTMHPLLGCVKLWVTNYRILYRSWDREPLDSAELDGIELTSIMPTKSLFAFSQDSSSAIENQILAIGKNRNGFSNQPVVSLSSSGNAISSSPTNNSISNNISKITNIGMEYQRMNLNLHWRISLMNARFDICPTYSSAIVLPASINDNSLRDISNYRVNRRFPAVTWCSLVPMSGYHVFVAISQQPSVDIQDESDLLLMLELYKIHNYNRSNNTPLNIFETGFPPKRLTYETHYQQCKFIYLGMDDGERIRTSFTKLLELCTSSVPTERNKQLWRNSLAGTEWLSIITNTMRIVTRVTEYYTSGQSGVIQSSGHDCEEILISSLVQLILDPFYRTLMGVQILIQKEWIEFGLPEFGHSPQRTSQVSLGPLLFVIFCDCIVQLLLQFPTDFEFNQSFVNFICSQSFTGRFGTFLAKSHKEAVQLNLLKATQSIWAGVATSSERFINPYYKAYSLSALPIRQFNLNNISLWNLKTVAVQQQQNTTNNNNQQLNTASPRSFDLNLSFMGLFDLTNSFLQPNITHVSKQINSINISENFLASIPNSILRFENLKEFIIDNNLIHGIPSTFWMLLNEKIKGLEHLSIGHNFLTNIPREIGLFITLRRLNLMANEITEISPHISKLSQLSYLNLSRNALDSFGVELVNLHSLTELDFSCNRIKSLPGLISELIHLKSLNLKENQIQKIPNSLSSLVQLQYLNISNNQIQSIDSIVVITSLEEFIADNNRITEIPLTISRMTQLKSLSLQYNQIKELPDELTQLKKLICLRLAHNNIGWLPPTISSLESLETFLIPHNQLENLPQSLAMMNTITNLDIEGNKLKSMSGRLLDQSGGGSGSGGGSTANSAQSVADVTTILSQMKEYIESIQPCLRAKMIFLGSNRGGRSSLCFQLFYQRKATKVVADLNKLAVDIDQIPIYVNSPPFAKFETVDGTATMVDLRVWEFSGNRCFWPIQSHFFTEKTIYVIQFNFINDINVDNEVLDYWLDIVSHRYSNCKIFAIGIIPETNQNEQNYHQWLHSWKQLNKNKYTDYLDTLKDKLVNSLPSATMVNEMIPSPFVLLEKYLIERKYSRPLMTMDDIVEMAAIYNIRGRSKIGMLLKYLENTGSILNFANTPDTQLSDLFITNTQWLLHSFSSLVLQALPTHGLLKISELPPLPLAGNSLNSSGSSGTIVGGLSIREFLNLAYRFNLISFVKSIENACPIPQPSGVTHQVMNDYQTILVNNCNISTDTTTLSSPSIPSSGTEFSEWLSLHSNRYDNDFTKIQRVFKFSATLPTVVYSIISQRIAQFAKMNQEYPTKLTTYTSIQDYNQSPNHTPIESVRLMFEQSSDSTLNITVVGPLNRFYVIQDLLYKAIRVIESQLKYRFQLNRYQILVPCPHCTMKDNYSYYNLEQLELAFVNGLKDAICPNDHTTLVPITDISSDIALTHCTINKIMDHSSIIYDNELARGGFGIVYKGRYNNKVVAIKRLINMDINSNNNSNGSGSYTTNSSSSLDALLTSSATTSSSTTVEYDQLRPEDNMDVILCFRDFRRELYTFEYLANCNRTLKVVGLVLSPLCLVTEFIHHGDLEQFIQKNRPLSYPLSLRIALDIAHGVNELHLQSPPLHHNDLKPPNLLLKYSLSNILENSYSSKDHKDIKEYNKKIMSELMENTDSLVSIADLGTVRDTYSSRLDGRLVDNPIYLAPEIMRNQWFYNQSVDVYSFGVILFEMISTVGFFSGESFFGNVEQSVCKGSRPAIPTTCNPSYKRLINQCWQQDHTQRPTFQQIIDSLQEMVNMVLLSSNSFTSLSISNDLNTFDLNDNNNSNNNNNNSSLNNQSINGNNQNLNNSFNNESQQQQQQQLWKGAAKINTKLRISPYLKSHAEN</sequence>
<dbReference type="Gene3D" id="3.80.10.10">
    <property type="entry name" value="Ribonuclease Inhibitor"/>
    <property type="match status" value="1"/>
</dbReference>
<dbReference type="SMART" id="SM00369">
    <property type="entry name" value="LRR_TYP"/>
    <property type="match status" value="8"/>
</dbReference>
<dbReference type="SUPFAM" id="SSF52799">
    <property type="entry name" value="(Phosphotyrosine protein) phosphatases II"/>
    <property type="match status" value="1"/>
</dbReference>
<dbReference type="GO" id="GO:0004672">
    <property type="term" value="F:protein kinase activity"/>
    <property type="evidence" value="ECO:0007669"/>
    <property type="project" value="InterPro"/>
</dbReference>
<feature type="domain" description="Myotubularin phosphatase" evidence="11">
    <location>
        <begin position="618"/>
        <end position="990"/>
    </location>
</feature>
<dbReference type="InterPro" id="IPR011009">
    <property type="entry name" value="Kinase-like_dom_sf"/>
</dbReference>
<dbReference type="InterPro" id="IPR008271">
    <property type="entry name" value="Ser/Thr_kinase_AS"/>
</dbReference>
<dbReference type="GO" id="GO:0051016">
    <property type="term" value="P:barbed-end actin filament capping"/>
    <property type="evidence" value="ECO:0007669"/>
    <property type="project" value="InterPro"/>
</dbReference>
<dbReference type="InterPro" id="IPR010569">
    <property type="entry name" value="Myotubularin-like_Pase_dom"/>
</dbReference>
<protein>
    <recommendedName>
        <fullName evidence="3">F-actin-capping protein subunit alpha</fullName>
    </recommendedName>
</protein>
<feature type="region of interest" description="Disordered" evidence="9">
    <location>
        <begin position="2312"/>
        <end position="2355"/>
    </location>
</feature>
<dbReference type="PROSITE" id="PS51339">
    <property type="entry name" value="PPASE_MYOTUBULARIN"/>
    <property type="match status" value="1"/>
</dbReference>
<gene>
    <name evidence="12" type="ORF">PPL_11690</name>
</gene>
<dbReference type="InterPro" id="IPR001245">
    <property type="entry name" value="Ser-Thr/Tyr_kinase_cat_dom"/>
</dbReference>
<comment type="similarity">
    <text evidence="2">Belongs to the F-actin-capping protein alpha subunit family.</text>
</comment>
<accession>D3BU71</accession>
<dbReference type="Gene3D" id="3.90.1150.210">
    <property type="entry name" value="F-actin capping protein, beta subunit"/>
    <property type="match status" value="1"/>
</dbReference>
<dbReference type="EMBL" id="ADBJ01000059">
    <property type="protein sequence ID" value="EFA75005.1"/>
    <property type="molecule type" value="Genomic_DNA"/>
</dbReference>
<evidence type="ECO:0000313" key="12">
    <source>
        <dbReference type="EMBL" id="EFA75005.1"/>
    </source>
</evidence>
<dbReference type="Pfam" id="PF16095">
    <property type="entry name" value="COR-A"/>
    <property type="match status" value="1"/>
</dbReference>
<proteinExistence type="inferred from homology"/>
<evidence type="ECO:0000256" key="9">
    <source>
        <dbReference type="SAM" id="MobiDB-lite"/>
    </source>
</evidence>
<keyword evidence="8" id="KW-0009">Actin-binding</keyword>
<dbReference type="SUPFAM" id="SSF52058">
    <property type="entry name" value="L domain-like"/>
    <property type="match status" value="2"/>
</dbReference>
<evidence type="ECO:0000256" key="2">
    <source>
        <dbReference type="ARBA" id="ARBA00010479"/>
    </source>
</evidence>
<dbReference type="STRING" id="670386.D3BU71"/>
<dbReference type="Pfam" id="PF06602">
    <property type="entry name" value="Myotub-related"/>
    <property type="match status" value="1"/>
</dbReference>
<dbReference type="SMART" id="SM00364">
    <property type="entry name" value="LRR_BAC"/>
    <property type="match status" value="8"/>
</dbReference>
<keyword evidence="4" id="KW-0117">Actin capping</keyword>
<evidence type="ECO:0000259" key="10">
    <source>
        <dbReference type="PROSITE" id="PS50011"/>
    </source>
</evidence>
<keyword evidence="13" id="KW-1185">Reference proteome</keyword>
<evidence type="ECO:0000256" key="8">
    <source>
        <dbReference type="ARBA" id="ARBA00023203"/>
    </source>
</evidence>
<dbReference type="SUPFAM" id="SSF90096">
    <property type="entry name" value="Subunits of heterodimeric actin filament capping protein Capz"/>
    <property type="match status" value="1"/>
</dbReference>
<dbReference type="InterPro" id="IPR029021">
    <property type="entry name" value="Prot-tyrosine_phosphatase-like"/>
</dbReference>
<dbReference type="SMART" id="SM00220">
    <property type="entry name" value="S_TKc"/>
    <property type="match status" value="1"/>
</dbReference>
<evidence type="ECO:0000256" key="5">
    <source>
        <dbReference type="ARBA" id="ARBA00022614"/>
    </source>
</evidence>
<comment type="similarity">
    <text evidence="1">Belongs to the protein kinase superfamily. TKL Ser/Thr protein kinase family. ROCO subfamily.</text>
</comment>
<dbReference type="InterPro" id="IPR017865">
    <property type="entry name" value="F-actin_cap_asu_CS"/>
</dbReference>
<evidence type="ECO:0000313" key="13">
    <source>
        <dbReference type="Proteomes" id="UP000001396"/>
    </source>
</evidence>
<dbReference type="InterPro" id="IPR042276">
    <property type="entry name" value="CapZ_alpha/beta_2"/>
</dbReference>
<keyword evidence="5" id="KW-0433">Leucine-rich repeat</keyword>
<feature type="compositionally biased region" description="Low complexity" evidence="9">
    <location>
        <begin position="2312"/>
        <end position="2353"/>
    </location>
</feature>
<dbReference type="InterPro" id="IPR027417">
    <property type="entry name" value="P-loop_NTPase"/>
</dbReference>
<dbReference type="PANTHER" id="PTHR10653">
    <property type="entry name" value="F-ACTIN-CAPPING PROTEIN SUBUNIT ALPHA"/>
    <property type="match status" value="1"/>
</dbReference>